<dbReference type="OrthoDB" id="6309232at2"/>
<dbReference type="AlphaFoldDB" id="A0A0J8FV23"/>
<keyword evidence="2 3" id="KW-0175">Coiled coil</keyword>
<protein>
    <submittedName>
        <fullName evidence="4">Transporter</fullName>
    </submittedName>
</protein>
<dbReference type="GO" id="GO:0030313">
    <property type="term" value="C:cell envelope"/>
    <property type="evidence" value="ECO:0007669"/>
    <property type="project" value="UniProtKB-SubCell"/>
</dbReference>
<dbReference type="PANTHER" id="PTHR32347:SF23">
    <property type="entry name" value="BLL5650 PROTEIN"/>
    <property type="match status" value="1"/>
</dbReference>
<keyword evidence="5" id="KW-1185">Reference proteome</keyword>
<dbReference type="Gene3D" id="2.40.30.170">
    <property type="match status" value="1"/>
</dbReference>
<dbReference type="SUPFAM" id="SSF111369">
    <property type="entry name" value="HlyD-like secretion proteins"/>
    <property type="match status" value="1"/>
</dbReference>
<comment type="subcellular location">
    <subcellularLocation>
        <location evidence="1">Cell envelope</location>
    </subcellularLocation>
</comment>
<gene>
    <name evidence="4" type="ORF">ACR52_27755</name>
</gene>
<comment type="caution">
    <text evidence="4">The sequence shown here is derived from an EMBL/GenBank/DDBJ whole genome shotgun (WGS) entry which is preliminary data.</text>
</comment>
<evidence type="ECO:0000256" key="1">
    <source>
        <dbReference type="ARBA" id="ARBA00004196"/>
    </source>
</evidence>
<dbReference type="Gene3D" id="2.40.50.100">
    <property type="match status" value="1"/>
</dbReference>
<dbReference type="PANTHER" id="PTHR32347">
    <property type="entry name" value="EFFLUX SYSTEM COMPONENT YKNX-RELATED"/>
    <property type="match status" value="1"/>
</dbReference>
<organism evidence="4 5">
    <name type="scientific">Pseudomonas fildesensis</name>
    <dbReference type="NCBI Taxonomy" id="1674920"/>
    <lineage>
        <taxon>Bacteria</taxon>
        <taxon>Pseudomonadati</taxon>
        <taxon>Pseudomonadota</taxon>
        <taxon>Gammaproteobacteria</taxon>
        <taxon>Pseudomonadales</taxon>
        <taxon>Pseudomonadaceae</taxon>
        <taxon>Pseudomonas</taxon>
    </lineage>
</organism>
<dbReference type="STRING" id="1674920.ACR52_27755"/>
<dbReference type="RefSeq" id="WP_048731438.1">
    <property type="nucleotide sequence ID" value="NZ_LFMW01000039.1"/>
</dbReference>
<reference evidence="4 5" key="1">
    <citation type="submission" date="2015-06" db="EMBL/GenBank/DDBJ databases">
        <title>Draft genome sequence of an Antarctic Pseudomonas sp. strain KG01 with full potential for biotechnological applications.</title>
        <authorList>
            <person name="Pavlov M.S."/>
            <person name="Lira F."/>
            <person name="Martinez J.L."/>
            <person name="Marshall S.H."/>
        </authorList>
    </citation>
    <scope>NUCLEOTIDE SEQUENCE [LARGE SCALE GENOMIC DNA]</scope>
    <source>
        <strain evidence="4 5">KG01</strain>
    </source>
</reference>
<proteinExistence type="predicted"/>
<evidence type="ECO:0000256" key="3">
    <source>
        <dbReference type="SAM" id="Coils"/>
    </source>
</evidence>
<evidence type="ECO:0000313" key="4">
    <source>
        <dbReference type="EMBL" id="KMT52203.1"/>
    </source>
</evidence>
<name>A0A0J8FV23_9PSED</name>
<feature type="coiled-coil region" evidence="3">
    <location>
        <begin position="163"/>
        <end position="219"/>
    </location>
</feature>
<dbReference type="PROSITE" id="PS51257">
    <property type="entry name" value="PROKAR_LIPOPROTEIN"/>
    <property type="match status" value="1"/>
</dbReference>
<sequence length="420" mass="45350">MIIKKYRRWLVALSLLVGLAGLGACLARPSAKPAGDEHWHAVQPEPLVRYVSLVGQIEPYRTVILTAPFDGNVLQRLAHEGQQVAAGQTLLTLDSTLIEIQVREALALQLKAQREVQVFNDWHTGAPVARARRAVRAAQTLVSNLGHRLEESSRLYERGIIARNELDDLKQQVQMQRNELTAAQDELRQVLEQGAGAYRQIAEMELTNATVRYEALRKQLEGGDIRAPFHGVVVPSGIARDAEAGITANVQDGSRVATGQPLFGLADSGQLKVVASVSELDVNQLRAGQAVEVTGDGFEGERLSGSVLAVNSQGSTPEGSGGSATFAVSLSIQALTPEQLQRVRLGMSARLSIATYRNDQALVVPPAALMREGDATLVEYRAQPGQPAQRIVVTTGQSNLQGVEVFGLAPGYVRLMNLRL</sequence>
<dbReference type="PATRIC" id="fig|1674920.3.peg.5680"/>
<dbReference type="Proteomes" id="UP000037551">
    <property type="component" value="Unassembled WGS sequence"/>
</dbReference>
<accession>A0A0J8FV23</accession>
<evidence type="ECO:0000256" key="2">
    <source>
        <dbReference type="ARBA" id="ARBA00023054"/>
    </source>
</evidence>
<dbReference type="InterPro" id="IPR050465">
    <property type="entry name" value="UPF0194_transport"/>
</dbReference>
<dbReference type="EMBL" id="LFMW01000039">
    <property type="protein sequence ID" value="KMT52203.1"/>
    <property type="molecule type" value="Genomic_DNA"/>
</dbReference>
<evidence type="ECO:0000313" key="5">
    <source>
        <dbReference type="Proteomes" id="UP000037551"/>
    </source>
</evidence>